<dbReference type="Gene3D" id="3.40.50.300">
    <property type="entry name" value="P-loop containing nucleotide triphosphate hydrolases"/>
    <property type="match status" value="1"/>
</dbReference>
<dbReference type="SUPFAM" id="SSF52540">
    <property type="entry name" value="P-loop containing nucleoside triphosphate hydrolases"/>
    <property type="match status" value="1"/>
</dbReference>
<name>A0AAV8A2S8_9EUKA</name>
<reference evidence="4" key="1">
    <citation type="submission" date="2022-08" db="EMBL/GenBank/DDBJ databases">
        <title>Novel sulphate-reducing endosymbionts in the free-living metamonad Anaeramoeba.</title>
        <authorList>
            <person name="Jerlstrom-Hultqvist J."/>
            <person name="Cepicka I."/>
            <person name="Gallot-Lavallee L."/>
            <person name="Salas-Leiva D."/>
            <person name="Curtis B.A."/>
            <person name="Zahonova K."/>
            <person name="Pipaliya S."/>
            <person name="Dacks J."/>
            <person name="Roger A.J."/>
        </authorList>
    </citation>
    <scope>NUCLEOTIDE SEQUENCE</scope>
    <source>
        <strain evidence="4">Busselton2</strain>
    </source>
</reference>
<comment type="caution">
    <text evidence="4">The sequence shown here is derived from an EMBL/GenBank/DDBJ whole genome shotgun (WGS) entry which is preliminary data.</text>
</comment>
<feature type="domain" description="Tr-type G" evidence="3">
    <location>
        <begin position="21"/>
        <end position="61"/>
    </location>
</feature>
<dbReference type="PANTHER" id="PTHR23115">
    <property type="entry name" value="TRANSLATION FACTOR"/>
    <property type="match status" value="1"/>
</dbReference>
<keyword evidence="2" id="KW-0342">GTP-binding</keyword>
<evidence type="ECO:0000313" key="5">
    <source>
        <dbReference type="Proteomes" id="UP001146793"/>
    </source>
</evidence>
<dbReference type="AlphaFoldDB" id="A0AAV8A2S8"/>
<dbReference type="GO" id="GO:0003924">
    <property type="term" value="F:GTPase activity"/>
    <property type="evidence" value="ECO:0007669"/>
    <property type="project" value="InterPro"/>
</dbReference>
<dbReference type="Proteomes" id="UP001146793">
    <property type="component" value="Unassembled WGS sequence"/>
</dbReference>
<evidence type="ECO:0000259" key="3">
    <source>
        <dbReference type="Pfam" id="PF00009"/>
    </source>
</evidence>
<dbReference type="InterPro" id="IPR027417">
    <property type="entry name" value="P-loop_NTPase"/>
</dbReference>
<evidence type="ECO:0000256" key="2">
    <source>
        <dbReference type="ARBA" id="ARBA00023134"/>
    </source>
</evidence>
<dbReference type="EMBL" id="JANTQA010000015">
    <property type="protein sequence ID" value="KAJ3447814.1"/>
    <property type="molecule type" value="Genomic_DNA"/>
</dbReference>
<evidence type="ECO:0000313" key="4">
    <source>
        <dbReference type="EMBL" id="KAJ3447814.1"/>
    </source>
</evidence>
<keyword evidence="1" id="KW-0547">Nucleotide-binding</keyword>
<dbReference type="Pfam" id="PF00009">
    <property type="entry name" value="GTP_EFTU"/>
    <property type="match status" value="1"/>
</dbReference>
<organism evidence="4 5">
    <name type="scientific">Anaeramoeba flamelloides</name>
    <dbReference type="NCBI Taxonomy" id="1746091"/>
    <lineage>
        <taxon>Eukaryota</taxon>
        <taxon>Metamonada</taxon>
        <taxon>Anaeramoebidae</taxon>
        <taxon>Anaeramoeba</taxon>
    </lineage>
</organism>
<dbReference type="GO" id="GO:0005525">
    <property type="term" value="F:GTP binding"/>
    <property type="evidence" value="ECO:0007669"/>
    <property type="project" value="UniProtKB-KW"/>
</dbReference>
<proteinExistence type="predicted"/>
<accession>A0AAV8A2S8</accession>
<sequence length="69" mass="7855">MSKLLDRLPIEGKKLQEYFQKPHINVVFIGHVDSGKSTIAGHTMVLTGNIDPRILEKLEKEAQKKNRQS</sequence>
<evidence type="ECO:0000256" key="1">
    <source>
        <dbReference type="ARBA" id="ARBA00022741"/>
    </source>
</evidence>
<protein>
    <submittedName>
        <fullName evidence="4">Eukaryotic peptide chain releast factor gtp-binding subunit erf3a</fullName>
    </submittedName>
</protein>
<dbReference type="InterPro" id="IPR000795">
    <property type="entry name" value="T_Tr_GTP-bd_dom"/>
</dbReference>
<gene>
    <name evidence="4" type="ORF">M0812_00287</name>
</gene>
<dbReference type="InterPro" id="IPR050100">
    <property type="entry name" value="TRAFAC_GTPase_members"/>
</dbReference>